<dbReference type="GO" id="GO:0034332">
    <property type="term" value="P:adherens junction organization"/>
    <property type="evidence" value="ECO:0007669"/>
    <property type="project" value="TreeGrafter"/>
</dbReference>
<dbReference type="EMBL" id="JAKZEL010000019">
    <property type="protein sequence ID" value="KAI4534152.1"/>
    <property type="molecule type" value="Genomic_DNA"/>
</dbReference>
<dbReference type="GO" id="GO:0016342">
    <property type="term" value="C:catenin complex"/>
    <property type="evidence" value="ECO:0007669"/>
    <property type="project" value="TreeGrafter"/>
</dbReference>
<evidence type="ECO:0000256" key="20">
    <source>
        <dbReference type="SAM" id="SignalP"/>
    </source>
</evidence>
<dbReference type="GO" id="GO:0044331">
    <property type="term" value="P:cell-cell adhesion mediated by cadherin"/>
    <property type="evidence" value="ECO:0007669"/>
    <property type="project" value="TreeGrafter"/>
</dbReference>
<dbReference type="GO" id="GO:0007156">
    <property type="term" value="P:homophilic cell adhesion via plasma membrane adhesion molecules"/>
    <property type="evidence" value="ECO:0007669"/>
    <property type="project" value="InterPro"/>
</dbReference>
<dbReference type="SUPFAM" id="SSF49313">
    <property type="entry name" value="Cadherin-like"/>
    <property type="match status" value="5"/>
</dbReference>
<dbReference type="InterPro" id="IPR000233">
    <property type="entry name" value="Cadherin_Y-type_LIR"/>
</dbReference>
<dbReference type="GO" id="GO:0005509">
    <property type="term" value="F:calcium ion binding"/>
    <property type="evidence" value="ECO:0007669"/>
    <property type="project" value="UniProtKB-UniRule"/>
</dbReference>
<proteinExistence type="predicted"/>
<evidence type="ECO:0000313" key="23">
    <source>
        <dbReference type="Proteomes" id="UP001214576"/>
    </source>
</evidence>
<organism evidence="22 23">
    <name type="scientific">Ovis ammon polii</name>
    <dbReference type="NCBI Taxonomy" id="230172"/>
    <lineage>
        <taxon>Eukaryota</taxon>
        <taxon>Metazoa</taxon>
        <taxon>Chordata</taxon>
        <taxon>Craniata</taxon>
        <taxon>Vertebrata</taxon>
        <taxon>Euteleostomi</taxon>
        <taxon>Mammalia</taxon>
        <taxon>Eutheria</taxon>
        <taxon>Laurasiatheria</taxon>
        <taxon>Artiodactyla</taxon>
        <taxon>Ruminantia</taxon>
        <taxon>Pecora</taxon>
        <taxon>Bovidae</taxon>
        <taxon>Caprinae</taxon>
        <taxon>Ovis</taxon>
    </lineage>
</organism>
<keyword evidence="5" id="KW-0479">Metal-binding</keyword>
<keyword evidence="2" id="KW-1003">Cell membrane</keyword>
<gene>
    <name evidence="22" type="ORF">MG293_015012</name>
</gene>
<keyword evidence="8 17" id="KW-0106">Calcium</keyword>
<evidence type="ECO:0000256" key="2">
    <source>
        <dbReference type="ARBA" id="ARBA00022475"/>
    </source>
</evidence>
<feature type="domain" description="Cadherin" evidence="21">
    <location>
        <begin position="71"/>
        <end position="152"/>
    </location>
</feature>
<evidence type="ECO:0000256" key="13">
    <source>
        <dbReference type="ARBA" id="ARBA00055503"/>
    </source>
</evidence>
<evidence type="ECO:0000256" key="7">
    <source>
        <dbReference type="ARBA" id="ARBA00022737"/>
    </source>
</evidence>
<evidence type="ECO:0000256" key="18">
    <source>
        <dbReference type="RuleBase" id="RU003318"/>
    </source>
</evidence>
<evidence type="ECO:0000313" key="22">
    <source>
        <dbReference type="EMBL" id="KAI4534152.1"/>
    </source>
</evidence>
<dbReference type="PROSITE" id="PS50268">
    <property type="entry name" value="CADHERIN_2"/>
    <property type="match status" value="4"/>
</dbReference>
<dbReference type="CDD" id="cd11304">
    <property type="entry name" value="Cadherin_repeat"/>
    <property type="match status" value="4"/>
</dbReference>
<sequence length="859" mass="93532">MDAALLLALGLLAQSLCPSAGVPRLRRPRTLYPWRRAPTLGRVRRAWVIPPISVSENHKRLPFPLVQIKSDKQQLGSVIYSIQGPGVDEEPRGVFSIDKFTGKVSLNAMLDREKTDRFRLRAFALDLGGSTLEEPTDLEIVVVDQNDNRPVFRQEVFTGRVLEGAVPGTYVTRAEATDADDPETDNAALRYSILEQGGPQLFSIDPLTGEIRTVQVGLDREVVAVYNLTLQVADMSGDGLTATASAIITLEDINDNAPEFTGDQFFMEAAEAVSGVDVGRLEVEDQDLPGSPNWAARFTILEGDPDGQFTIRTDPRTNEGVLSVVKFLSFQSYKEEGKKVLRGQARRGRPIAAYGCPECGVQSPDGLPPCFPLQPLDYESRERYDLKVAVQNEAPLQAAAPKAERGQARVSVQVRDVNEAPVFQENPLRTSLAEGAAPGTPVATFSAWDPDTQQPQRLSYSKDYDPEDWLQVDGATGRVQTQRVLSPSSPFLKDGWYRAIILARDDASPPSTATGTLSIEILEVNDHAPELSPPWGSLCSTPDRGSGLLLGATDEDLPPHGAPFHFQLSPRVPELARNWSLSQVNVSHARLRPRLRVPEGLHRLSLLLQDSGQPPQQREQPLNVTVCRCGQDGACLPGAAALRAGGAGISLGALVIMLASVILLLLLALLVALLARFRQQSWDKRLLHGLQDDLRDNILNYDEQGGGEEDQDAYDMDQLRHPAELVAFGAPSGRPPLRRDAPFGRARPQATRALPTSPADIADFINDFQASPHRVAEVTKLACAGPETLASPQGLEAADSDPSVPPYDTALIYDYEGDGSVAGTLSSILSSLDDEDQDYSCLREWGPRFSRLADLYGPP</sequence>
<keyword evidence="9 18" id="KW-0130">Cell adhesion</keyword>
<evidence type="ECO:0000256" key="8">
    <source>
        <dbReference type="ARBA" id="ARBA00022837"/>
    </source>
</evidence>
<dbReference type="GO" id="GO:0007043">
    <property type="term" value="P:cell-cell junction assembly"/>
    <property type="evidence" value="ECO:0007669"/>
    <property type="project" value="TreeGrafter"/>
</dbReference>
<evidence type="ECO:0000256" key="16">
    <source>
        <dbReference type="ARBA" id="ARBA00083738"/>
    </source>
</evidence>
<evidence type="ECO:0000256" key="4">
    <source>
        <dbReference type="ARBA" id="ARBA00022692"/>
    </source>
</evidence>
<comment type="function">
    <text evidence="13">Cadherins are calcium-dependent cell adhesion proteins. They preferentially interact with themselves in a homophilic manner in connecting cells; cadherins may thus contribute to the sorting of heterogeneous cell types. M-cadherin is part of the myogenic program and may provide a trigger for terminal muscle differentiation.</text>
</comment>
<dbReference type="FunFam" id="2.60.40.60:FF:000074">
    <property type="entry name" value="Desmoglein 4"/>
    <property type="match status" value="1"/>
</dbReference>
<evidence type="ECO:0000256" key="11">
    <source>
        <dbReference type="ARBA" id="ARBA00023136"/>
    </source>
</evidence>
<evidence type="ECO:0000256" key="17">
    <source>
        <dbReference type="PROSITE-ProRule" id="PRU00043"/>
    </source>
</evidence>
<dbReference type="GO" id="GO:0000902">
    <property type="term" value="P:cell morphogenesis"/>
    <property type="evidence" value="ECO:0007669"/>
    <property type="project" value="TreeGrafter"/>
</dbReference>
<keyword evidence="7" id="KW-0677">Repeat</keyword>
<dbReference type="PROSITE" id="PS00232">
    <property type="entry name" value="CADHERIN_1"/>
    <property type="match status" value="1"/>
</dbReference>
<feature type="signal peptide" evidence="20">
    <location>
        <begin position="1"/>
        <end position="21"/>
    </location>
</feature>
<feature type="transmembrane region" description="Helical" evidence="19">
    <location>
        <begin position="651"/>
        <end position="675"/>
    </location>
</feature>
<dbReference type="Pfam" id="PF01049">
    <property type="entry name" value="CADH_Y-type_LIR"/>
    <property type="match status" value="1"/>
</dbReference>
<dbReference type="InterPro" id="IPR039808">
    <property type="entry name" value="Cadherin"/>
</dbReference>
<evidence type="ECO:0000259" key="21">
    <source>
        <dbReference type="PROSITE" id="PS50268"/>
    </source>
</evidence>
<accession>A0AAD4TTU1</accession>
<keyword evidence="11 19" id="KW-0472">Membrane</keyword>
<protein>
    <recommendedName>
        <fullName evidence="14">Cadherin-15</fullName>
    </recommendedName>
    <alternativeName>
        <fullName evidence="15">Cadherin-14</fullName>
    </alternativeName>
    <alternativeName>
        <fullName evidence="16">Muscle cadherin</fullName>
    </alternativeName>
</protein>
<keyword evidence="4 18" id="KW-0812">Transmembrane</keyword>
<dbReference type="GO" id="GO:0005912">
    <property type="term" value="C:adherens junction"/>
    <property type="evidence" value="ECO:0007669"/>
    <property type="project" value="TreeGrafter"/>
</dbReference>
<dbReference type="Gene3D" id="4.10.900.10">
    <property type="entry name" value="TCF3-CBD (Catenin binding domain)"/>
    <property type="match status" value="1"/>
</dbReference>
<keyword evidence="3" id="KW-0165">Cleavage on pair of basic residues</keyword>
<keyword evidence="10 19" id="KW-1133">Transmembrane helix</keyword>
<evidence type="ECO:0000256" key="14">
    <source>
        <dbReference type="ARBA" id="ARBA00069584"/>
    </source>
</evidence>
<dbReference type="Proteomes" id="UP001214576">
    <property type="component" value="Unassembled WGS sequence"/>
</dbReference>
<evidence type="ECO:0000256" key="5">
    <source>
        <dbReference type="ARBA" id="ARBA00022723"/>
    </source>
</evidence>
<dbReference type="Pfam" id="PF00028">
    <property type="entry name" value="Cadherin"/>
    <property type="match status" value="3"/>
</dbReference>
<dbReference type="InterPro" id="IPR020894">
    <property type="entry name" value="Cadherin_CS"/>
</dbReference>
<evidence type="ECO:0000256" key="1">
    <source>
        <dbReference type="ARBA" id="ARBA00004251"/>
    </source>
</evidence>
<dbReference type="GO" id="GO:0008013">
    <property type="term" value="F:beta-catenin binding"/>
    <property type="evidence" value="ECO:0007669"/>
    <property type="project" value="TreeGrafter"/>
</dbReference>
<evidence type="ECO:0000256" key="19">
    <source>
        <dbReference type="SAM" id="Phobius"/>
    </source>
</evidence>
<keyword evidence="23" id="KW-1185">Reference proteome</keyword>
<comment type="subcellular location">
    <subcellularLocation>
        <location evidence="1 18">Cell membrane</location>
        <topology evidence="1 18">Single-pass type I membrane protein</topology>
    </subcellularLocation>
</comment>
<evidence type="ECO:0000256" key="3">
    <source>
        <dbReference type="ARBA" id="ARBA00022685"/>
    </source>
</evidence>
<feature type="domain" description="Cadherin" evidence="21">
    <location>
        <begin position="275"/>
        <end position="423"/>
    </location>
</feature>
<dbReference type="InterPro" id="IPR002126">
    <property type="entry name" value="Cadherin-like_dom"/>
</dbReference>
<dbReference type="FunFam" id="4.10.900.10:FF:000001">
    <property type="entry name" value="Cadherin 2"/>
    <property type="match status" value="1"/>
</dbReference>
<dbReference type="InterPro" id="IPR015919">
    <property type="entry name" value="Cadherin-like_sf"/>
</dbReference>
<dbReference type="GO" id="GO:0016477">
    <property type="term" value="P:cell migration"/>
    <property type="evidence" value="ECO:0007669"/>
    <property type="project" value="TreeGrafter"/>
</dbReference>
<name>A0AAD4TTU1_OVIAM</name>
<dbReference type="Gene3D" id="2.60.40.60">
    <property type="entry name" value="Cadherins"/>
    <property type="match status" value="5"/>
</dbReference>
<keyword evidence="12" id="KW-0325">Glycoprotein</keyword>
<dbReference type="SMART" id="SM00112">
    <property type="entry name" value="CA"/>
    <property type="match status" value="4"/>
</dbReference>
<evidence type="ECO:0000256" key="9">
    <source>
        <dbReference type="ARBA" id="ARBA00022889"/>
    </source>
</evidence>
<comment type="caution">
    <text evidence="22">The sequence shown here is derived from an EMBL/GenBank/DDBJ whole genome shotgun (WGS) entry which is preliminary data.</text>
</comment>
<dbReference type="FunFam" id="2.60.40.60:FF:000022">
    <property type="entry name" value="Cadherin 2"/>
    <property type="match status" value="1"/>
</dbReference>
<feature type="domain" description="Cadherin" evidence="21">
    <location>
        <begin position="424"/>
        <end position="531"/>
    </location>
</feature>
<dbReference type="PANTHER" id="PTHR24027">
    <property type="entry name" value="CADHERIN-23"/>
    <property type="match status" value="1"/>
</dbReference>
<reference evidence="22" key="1">
    <citation type="submission" date="2022-03" db="EMBL/GenBank/DDBJ databases">
        <title>Genomic analyses of argali, domestic sheep and their hybrids provide insights into chromosomal evolution, heterosis and genetic basis of agronomic traits.</title>
        <authorList>
            <person name="Li M."/>
        </authorList>
    </citation>
    <scope>NUCLEOTIDE SEQUENCE</scope>
    <source>
        <strain evidence="22">CAU-MHL-2022a</strain>
        <tissue evidence="22">Skin</tissue>
    </source>
</reference>
<evidence type="ECO:0000256" key="10">
    <source>
        <dbReference type="ARBA" id="ARBA00022989"/>
    </source>
</evidence>
<dbReference type="PRINTS" id="PR00205">
    <property type="entry name" value="CADHERIN"/>
</dbReference>
<keyword evidence="6 20" id="KW-0732">Signal</keyword>
<evidence type="ECO:0000256" key="6">
    <source>
        <dbReference type="ARBA" id="ARBA00022729"/>
    </source>
</evidence>
<dbReference type="FunFam" id="2.60.40.60:FF:000019">
    <property type="entry name" value="Cadherin 2"/>
    <property type="match status" value="1"/>
</dbReference>
<dbReference type="PANTHER" id="PTHR24027:SF300">
    <property type="entry name" value="CADHERIN-15"/>
    <property type="match status" value="1"/>
</dbReference>
<dbReference type="FunFam" id="2.60.40.60:FF:000229">
    <property type="entry name" value="Cadherin 15"/>
    <property type="match status" value="1"/>
</dbReference>
<feature type="domain" description="Cadherin" evidence="21">
    <location>
        <begin position="153"/>
        <end position="260"/>
    </location>
</feature>
<evidence type="ECO:0000256" key="15">
    <source>
        <dbReference type="ARBA" id="ARBA00076585"/>
    </source>
</evidence>
<dbReference type="GO" id="GO:0045296">
    <property type="term" value="F:cadherin binding"/>
    <property type="evidence" value="ECO:0007669"/>
    <property type="project" value="TreeGrafter"/>
</dbReference>
<dbReference type="InterPro" id="IPR027397">
    <property type="entry name" value="Catenin-bd_sf"/>
</dbReference>
<evidence type="ECO:0000256" key="12">
    <source>
        <dbReference type="ARBA" id="ARBA00023180"/>
    </source>
</evidence>
<feature type="chain" id="PRO_5041993221" description="Cadherin-15" evidence="20">
    <location>
        <begin position="22"/>
        <end position="859"/>
    </location>
</feature>
<dbReference type="FunFam" id="2.60.40.60:FF:000011">
    <property type="entry name" value="Cadherin 1"/>
    <property type="match status" value="1"/>
</dbReference>
<dbReference type="AlphaFoldDB" id="A0AAD4TTU1"/>
<dbReference type="GO" id="GO:0016339">
    <property type="term" value="P:calcium-dependent cell-cell adhesion via plasma membrane cell adhesion molecules"/>
    <property type="evidence" value="ECO:0007669"/>
    <property type="project" value="TreeGrafter"/>
</dbReference>